<dbReference type="EMBL" id="BAAATE010000022">
    <property type="protein sequence ID" value="GAA2681895.1"/>
    <property type="molecule type" value="Genomic_DNA"/>
</dbReference>
<protein>
    <recommendedName>
        <fullName evidence="2">STAS domain-containing protein</fullName>
    </recommendedName>
</protein>
<evidence type="ECO:0000256" key="1">
    <source>
        <dbReference type="SAM" id="MobiDB-lite"/>
    </source>
</evidence>
<reference evidence="3 4" key="1">
    <citation type="journal article" date="2019" name="Int. J. Syst. Evol. Microbiol.">
        <title>The Global Catalogue of Microorganisms (GCM) 10K type strain sequencing project: providing services to taxonomists for standard genome sequencing and annotation.</title>
        <authorList>
            <consortium name="The Broad Institute Genomics Platform"/>
            <consortium name="The Broad Institute Genome Sequencing Center for Infectious Disease"/>
            <person name="Wu L."/>
            <person name="Ma J."/>
        </authorList>
    </citation>
    <scope>NUCLEOTIDE SEQUENCE [LARGE SCALE GENOMIC DNA]</scope>
    <source>
        <strain evidence="3 4">JCM 6835</strain>
    </source>
</reference>
<sequence>MAAITHQCAGISAQLPSAQTPTAQASTVQARALDRPPLAASRARYRPRTPTPMTTSADIPGSTPELWSGEYVVAVLYLDDHLRITYTPQPASAAVRLIGELDGANHRAAADTLRRAGRDDDPLLIDCEHLDFVDVAGLRMLIDLCRDGRARIDNPPAQLLRLLHLTGLVLP</sequence>
<proteinExistence type="predicted"/>
<feature type="region of interest" description="Disordered" evidence="1">
    <location>
        <begin position="16"/>
        <end position="61"/>
    </location>
</feature>
<dbReference type="Proteomes" id="UP001501666">
    <property type="component" value="Unassembled WGS sequence"/>
</dbReference>
<organism evidence="3 4">
    <name type="scientific">Nonomuraea recticatena</name>
    <dbReference type="NCBI Taxonomy" id="46178"/>
    <lineage>
        <taxon>Bacteria</taxon>
        <taxon>Bacillati</taxon>
        <taxon>Actinomycetota</taxon>
        <taxon>Actinomycetes</taxon>
        <taxon>Streptosporangiales</taxon>
        <taxon>Streptosporangiaceae</taxon>
        <taxon>Nonomuraea</taxon>
    </lineage>
</organism>
<dbReference type="InterPro" id="IPR036513">
    <property type="entry name" value="STAS_dom_sf"/>
</dbReference>
<dbReference type="SUPFAM" id="SSF52091">
    <property type="entry name" value="SpoIIaa-like"/>
    <property type="match status" value="1"/>
</dbReference>
<evidence type="ECO:0000313" key="4">
    <source>
        <dbReference type="Proteomes" id="UP001501666"/>
    </source>
</evidence>
<dbReference type="Pfam" id="PF13466">
    <property type="entry name" value="STAS_2"/>
    <property type="match status" value="1"/>
</dbReference>
<dbReference type="Gene3D" id="3.30.750.24">
    <property type="entry name" value="STAS domain"/>
    <property type="match status" value="1"/>
</dbReference>
<dbReference type="InterPro" id="IPR058548">
    <property type="entry name" value="MlaB-like_STAS"/>
</dbReference>
<keyword evidence="4" id="KW-1185">Reference proteome</keyword>
<gene>
    <name evidence="3" type="ORF">GCM10010412_066870</name>
</gene>
<dbReference type="PROSITE" id="PS50801">
    <property type="entry name" value="STAS"/>
    <property type="match status" value="1"/>
</dbReference>
<dbReference type="CDD" id="cd07043">
    <property type="entry name" value="STAS_anti-anti-sigma_factors"/>
    <property type="match status" value="1"/>
</dbReference>
<feature type="domain" description="STAS" evidence="2">
    <location>
        <begin position="82"/>
        <end position="171"/>
    </location>
</feature>
<evidence type="ECO:0000313" key="3">
    <source>
        <dbReference type="EMBL" id="GAA2681895.1"/>
    </source>
</evidence>
<evidence type="ECO:0000259" key="2">
    <source>
        <dbReference type="PROSITE" id="PS50801"/>
    </source>
</evidence>
<comment type="caution">
    <text evidence="3">The sequence shown here is derived from an EMBL/GenBank/DDBJ whole genome shotgun (WGS) entry which is preliminary data.</text>
</comment>
<feature type="compositionally biased region" description="Polar residues" evidence="1">
    <location>
        <begin position="16"/>
        <end position="29"/>
    </location>
</feature>
<accession>A0ABN3SNN7</accession>
<dbReference type="InterPro" id="IPR002645">
    <property type="entry name" value="STAS_dom"/>
</dbReference>
<name>A0ABN3SNN7_9ACTN</name>